<dbReference type="KEGG" id="dti:Desti_0244"/>
<evidence type="ECO:0000256" key="2">
    <source>
        <dbReference type="ARBA" id="ARBA00022723"/>
    </source>
</evidence>
<feature type="binding site" evidence="4">
    <location>
        <position position="164"/>
    </location>
    <ligand>
        <name>a divalent metal cation</name>
        <dbReference type="ChEBI" id="CHEBI:60240"/>
        <label>2</label>
    </ligand>
</feature>
<dbReference type="InterPro" id="IPR001130">
    <property type="entry name" value="TatD-like"/>
</dbReference>
<dbReference type="PATRIC" id="fig|706587.4.peg.278"/>
<dbReference type="Gene3D" id="3.20.20.140">
    <property type="entry name" value="Metal-dependent hydrolases"/>
    <property type="match status" value="1"/>
</dbReference>
<dbReference type="STRING" id="706587.Desti_0244"/>
<evidence type="ECO:0000313" key="5">
    <source>
        <dbReference type="EMBL" id="AFM22990.1"/>
    </source>
</evidence>
<organism evidence="5 6">
    <name type="scientific">Desulfomonile tiedjei (strain ATCC 49306 / DSM 6799 / DCB-1)</name>
    <dbReference type="NCBI Taxonomy" id="706587"/>
    <lineage>
        <taxon>Bacteria</taxon>
        <taxon>Pseudomonadati</taxon>
        <taxon>Thermodesulfobacteriota</taxon>
        <taxon>Desulfomonilia</taxon>
        <taxon>Desulfomonilales</taxon>
        <taxon>Desulfomonilaceae</taxon>
        <taxon>Desulfomonile</taxon>
    </lineage>
</organism>
<evidence type="ECO:0000256" key="4">
    <source>
        <dbReference type="PIRSR" id="PIRSR005902-1"/>
    </source>
</evidence>
<dbReference type="GO" id="GO:0004536">
    <property type="term" value="F:DNA nuclease activity"/>
    <property type="evidence" value="ECO:0007669"/>
    <property type="project" value="InterPro"/>
</dbReference>
<dbReference type="InterPro" id="IPR015991">
    <property type="entry name" value="TatD/YcfH-like"/>
</dbReference>
<dbReference type="EMBL" id="CP003360">
    <property type="protein sequence ID" value="AFM22990.1"/>
    <property type="molecule type" value="Genomic_DNA"/>
</dbReference>
<accession>I4C099</accession>
<dbReference type="GO" id="GO:0046872">
    <property type="term" value="F:metal ion binding"/>
    <property type="evidence" value="ECO:0007669"/>
    <property type="project" value="UniProtKB-KW"/>
</dbReference>
<dbReference type="NCBIfam" id="TIGR00010">
    <property type="entry name" value="YchF/TatD family DNA exonuclease"/>
    <property type="match status" value="1"/>
</dbReference>
<keyword evidence="3 5" id="KW-0378">Hydrolase</keyword>
<feature type="binding site" evidence="4">
    <location>
        <position position="214"/>
    </location>
    <ligand>
        <name>a divalent metal cation</name>
        <dbReference type="ChEBI" id="CHEBI:60240"/>
        <label>1</label>
    </ligand>
</feature>
<comment type="similarity">
    <text evidence="1">Belongs to the metallo-dependent hydrolases superfamily. TatD-type hydrolase family.</text>
</comment>
<dbReference type="InterPro" id="IPR032466">
    <property type="entry name" value="Metal_Hydrolase"/>
</dbReference>
<dbReference type="RefSeq" id="WP_014808149.1">
    <property type="nucleotide sequence ID" value="NC_018025.1"/>
</dbReference>
<dbReference type="PANTHER" id="PTHR46124">
    <property type="entry name" value="D-AMINOACYL-TRNA DEACYLASE"/>
    <property type="match status" value="1"/>
</dbReference>
<dbReference type="Pfam" id="PF01026">
    <property type="entry name" value="TatD_DNase"/>
    <property type="match status" value="1"/>
</dbReference>
<proteinExistence type="inferred from homology"/>
<dbReference type="FunFam" id="3.20.20.140:FF:000005">
    <property type="entry name" value="TatD family hydrolase"/>
    <property type="match status" value="1"/>
</dbReference>
<gene>
    <name evidence="5" type="ordered locus">Desti_0244</name>
</gene>
<dbReference type="GO" id="GO:0016788">
    <property type="term" value="F:hydrolase activity, acting on ester bonds"/>
    <property type="evidence" value="ECO:0007669"/>
    <property type="project" value="InterPro"/>
</dbReference>
<keyword evidence="6" id="KW-1185">Reference proteome</keyword>
<dbReference type="PIRSF" id="PIRSF005902">
    <property type="entry name" value="DNase_TatD"/>
    <property type="match status" value="1"/>
</dbReference>
<dbReference type="HOGENOM" id="CLU_031506_4_0_7"/>
<name>I4C099_DESTA</name>
<dbReference type="CDD" id="cd01310">
    <property type="entry name" value="TatD_DNAse"/>
    <property type="match status" value="1"/>
</dbReference>
<feature type="binding site" evidence="4">
    <location>
        <position position="139"/>
    </location>
    <ligand>
        <name>a divalent metal cation</name>
        <dbReference type="ChEBI" id="CHEBI:60240"/>
        <label>2</label>
    </ligand>
</feature>
<dbReference type="Proteomes" id="UP000006055">
    <property type="component" value="Chromosome"/>
</dbReference>
<feature type="binding site" evidence="4">
    <location>
        <position position="19"/>
    </location>
    <ligand>
        <name>a divalent metal cation</name>
        <dbReference type="ChEBI" id="CHEBI:60240"/>
        <label>1</label>
    </ligand>
</feature>
<evidence type="ECO:0000256" key="3">
    <source>
        <dbReference type="ARBA" id="ARBA00022801"/>
    </source>
</evidence>
<keyword evidence="2 4" id="KW-0479">Metal-binding</keyword>
<feature type="binding site" evidence="4">
    <location>
        <position position="103"/>
    </location>
    <ligand>
        <name>a divalent metal cation</name>
        <dbReference type="ChEBI" id="CHEBI:60240"/>
        <label>1</label>
    </ligand>
</feature>
<protein>
    <submittedName>
        <fullName evidence="5">Hydrolase, TatD family</fullName>
    </submittedName>
</protein>
<dbReference type="GO" id="GO:0005829">
    <property type="term" value="C:cytosol"/>
    <property type="evidence" value="ECO:0007669"/>
    <property type="project" value="TreeGrafter"/>
</dbReference>
<feature type="binding site" evidence="4">
    <location>
        <position position="17"/>
    </location>
    <ligand>
        <name>a divalent metal cation</name>
        <dbReference type="ChEBI" id="CHEBI:60240"/>
        <label>1</label>
    </ligand>
</feature>
<reference evidence="6" key="1">
    <citation type="submission" date="2012-06" db="EMBL/GenBank/DDBJ databases">
        <title>Complete sequence of chromosome of Desulfomonile tiedjei DSM 6799.</title>
        <authorList>
            <person name="Lucas S."/>
            <person name="Copeland A."/>
            <person name="Lapidus A."/>
            <person name="Glavina del Rio T."/>
            <person name="Dalin E."/>
            <person name="Tice H."/>
            <person name="Bruce D."/>
            <person name="Goodwin L."/>
            <person name="Pitluck S."/>
            <person name="Peters L."/>
            <person name="Ovchinnikova G."/>
            <person name="Zeytun A."/>
            <person name="Lu M."/>
            <person name="Kyrpides N."/>
            <person name="Mavromatis K."/>
            <person name="Ivanova N."/>
            <person name="Brettin T."/>
            <person name="Detter J.C."/>
            <person name="Han C."/>
            <person name="Larimer F."/>
            <person name="Land M."/>
            <person name="Hauser L."/>
            <person name="Markowitz V."/>
            <person name="Cheng J.-F."/>
            <person name="Hugenholtz P."/>
            <person name="Woyke T."/>
            <person name="Wu D."/>
            <person name="Spring S."/>
            <person name="Schroeder M."/>
            <person name="Brambilla E."/>
            <person name="Klenk H.-P."/>
            <person name="Eisen J.A."/>
        </authorList>
    </citation>
    <scope>NUCLEOTIDE SEQUENCE [LARGE SCALE GENOMIC DNA]</scope>
    <source>
        <strain evidence="6">ATCC 49306 / DSM 6799 / DCB-1</strain>
    </source>
</reference>
<dbReference type="SUPFAM" id="SSF51556">
    <property type="entry name" value="Metallo-dependent hydrolases"/>
    <property type="match status" value="1"/>
</dbReference>
<evidence type="ECO:0000256" key="1">
    <source>
        <dbReference type="ARBA" id="ARBA00009275"/>
    </source>
</evidence>
<sequence length="274" mass="29947">MIHSGKTTSKPMLVDTHAHLELDPLFGRCEQVVANAVSAGIVAIVTVGIDLEDVERALNVAERFPHVYACVGFHPHNAKEAAAAGLSQMEIYAKHPKVVGYGEIGLDFFRNHSPRDIQIRIFEEQLSLAKNLGKPVVIHLRDAYREGLEILERSAPYPAGGVIHCFSGTQADADRAVALGFHISIPGTVTYKKNDALRSIAQKCPKERILLETDCPFLSPEPLRGKDNEPANIVYTAKKVAEVLGIPYESVCELTTTNARHFFGLAVDASLSKQ</sequence>
<dbReference type="PANTHER" id="PTHR46124:SF2">
    <property type="entry name" value="D-AMINOACYL-TRNA DEACYLASE"/>
    <property type="match status" value="1"/>
</dbReference>
<dbReference type="eggNOG" id="COG0084">
    <property type="taxonomic scope" value="Bacteria"/>
</dbReference>
<evidence type="ECO:0000313" key="6">
    <source>
        <dbReference type="Proteomes" id="UP000006055"/>
    </source>
</evidence>
<dbReference type="AlphaFoldDB" id="I4C099"/>